<protein>
    <submittedName>
        <fullName evidence="2">Uncharacterized protein</fullName>
    </submittedName>
</protein>
<reference evidence="2" key="1">
    <citation type="submission" date="2018-05" db="EMBL/GenBank/DDBJ databases">
        <title>Whole genome of Theropithecus gelada.</title>
        <authorList>
            <person name="Chiou K.L."/>
            <person name="Snyder-Mackler N."/>
        </authorList>
    </citation>
    <scope>NUCLEOTIDE SEQUENCE [LARGE SCALE GENOMIC DNA]</scope>
</reference>
<evidence type="ECO:0000313" key="3">
    <source>
        <dbReference type="Proteomes" id="UP000694411"/>
    </source>
</evidence>
<reference evidence="2" key="2">
    <citation type="submission" date="2025-08" db="UniProtKB">
        <authorList>
            <consortium name="Ensembl"/>
        </authorList>
    </citation>
    <scope>IDENTIFICATION</scope>
</reference>
<dbReference type="Ensembl" id="ENSTGET00000019479.1">
    <property type="protein sequence ID" value="ENSTGEP00000016277.1"/>
    <property type="gene ID" value="ENSTGEG00000013173.1"/>
</dbReference>
<organism evidence="2 3">
    <name type="scientific">Theropithecus gelada</name>
    <name type="common">Gelada baboon</name>
    <dbReference type="NCBI Taxonomy" id="9565"/>
    <lineage>
        <taxon>Eukaryota</taxon>
        <taxon>Metazoa</taxon>
        <taxon>Chordata</taxon>
        <taxon>Craniata</taxon>
        <taxon>Vertebrata</taxon>
        <taxon>Euteleostomi</taxon>
        <taxon>Mammalia</taxon>
        <taxon>Eutheria</taxon>
        <taxon>Euarchontoglires</taxon>
        <taxon>Primates</taxon>
        <taxon>Haplorrhini</taxon>
        <taxon>Catarrhini</taxon>
        <taxon>Cercopithecidae</taxon>
        <taxon>Cercopithecinae</taxon>
        <taxon>Theropithecus</taxon>
    </lineage>
</organism>
<keyword evidence="3" id="KW-1185">Reference proteome</keyword>
<proteinExistence type="predicted"/>
<feature type="region of interest" description="Disordered" evidence="1">
    <location>
        <begin position="1"/>
        <end position="31"/>
    </location>
</feature>
<reference evidence="2" key="3">
    <citation type="submission" date="2025-09" db="UniProtKB">
        <authorList>
            <consortium name="Ensembl"/>
        </authorList>
    </citation>
    <scope>IDENTIFICATION</scope>
</reference>
<feature type="region of interest" description="Disordered" evidence="1">
    <location>
        <begin position="43"/>
        <end position="76"/>
    </location>
</feature>
<feature type="compositionally biased region" description="Polar residues" evidence="1">
    <location>
        <begin position="66"/>
        <end position="76"/>
    </location>
</feature>
<name>A0A8D2K1C5_THEGE</name>
<sequence length="172" mass="18620">MATLQGAALKSRERPSWPQEMHGHRERTEEGRAVAAFSADTLRTGGRELEQTVSSDRASDLRQEPSLPQTSCVTGNAQTLGRDGEGCSGLPPRAASFYLLSTGVPGALQLPPRPSCGVPRPCPHFSAQVLRLCLGARRRCEHKPIRYTWQAYTRCPIPATTGPPDTATTVDL</sequence>
<dbReference type="AlphaFoldDB" id="A0A8D2K1C5"/>
<dbReference type="Proteomes" id="UP000694411">
    <property type="component" value="Chromosome 7b"/>
</dbReference>
<feature type="compositionally biased region" description="Basic and acidic residues" evidence="1">
    <location>
        <begin position="10"/>
        <end position="31"/>
    </location>
</feature>
<evidence type="ECO:0000256" key="1">
    <source>
        <dbReference type="SAM" id="MobiDB-lite"/>
    </source>
</evidence>
<accession>A0A8D2K1C5</accession>
<evidence type="ECO:0000313" key="2">
    <source>
        <dbReference type="Ensembl" id="ENSTGEP00000016277.1"/>
    </source>
</evidence>